<feature type="transmembrane region" description="Helical" evidence="7">
    <location>
        <begin position="163"/>
        <end position="180"/>
    </location>
</feature>
<evidence type="ECO:0000256" key="1">
    <source>
        <dbReference type="ARBA" id="ARBA00004651"/>
    </source>
</evidence>
<dbReference type="SUPFAM" id="SSF90123">
    <property type="entry name" value="ABC transporter transmembrane region"/>
    <property type="match status" value="1"/>
</dbReference>
<accession>A0ABQ3VQ55</accession>
<gene>
    <name evidence="10" type="ORF">KSZ_63980</name>
</gene>
<dbReference type="PANTHER" id="PTHR24221:SF423">
    <property type="entry name" value="ABC TRANSPORTER"/>
    <property type="match status" value="1"/>
</dbReference>
<evidence type="ECO:0000256" key="5">
    <source>
        <dbReference type="ARBA" id="ARBA00022989"/>
    </source>
</evidence>
<evidence type="ECO:0000259" key="8">
    <source>
        <dbReference type="PROSITE" id="PS50893"/>
    </source>
</evidence>
<dbReference type="SUPFAM" id="SSF52540">
    <property type="entry name" value="P-loop containing nucleoside triphosphate hydrolases"/>
    <property type="match status" value="1"/>
</dbReference>
<dbReference type="PROSITE" id="PS50929">
    <property type="entry name" value="ABC_TM1F"/>
    <property type="match status" value="1"/>
</dbReference>
<feature type="domain" description="ABC transporter" evidence="8">
    <location>
        <begin position="353"/>
        <end position="585"/>
    </location>
</feature>
<feature type="transmembrane region" description="Helical" evidence="7">
    <location>
        <begin position="21"/>
        <end position="42"/>
    </location>
</feature>
<dbReference type="Proteomes" id="UP000635565">
    <property type="component" value="Unassembled WGS sequence"/>
</dbReference>
<feature type="domain" description="ABC transmembrane type-1" evidence="9">
    <location>
        <begin position="32"/>
        <end position="304"/>
    </location>
</feature>
<dbReference type="InterPro" id="IPR039421">
    <property type="entry name" value="Type_1_exporter"/>
</dbReference>
<dbReference type="Pfam" id="PF00664">
    <property type="entry name" value="ABC_membrane"/>
    <property type="match status" value="1"/>
</dbReference>
<evidence type="ECO:0000313" key="11">
    <source>
        <dbReference type="Proteomes" id="UP000635565"/>
    </source>
</evidence>
<reference evidence="10 11" key="1">
    <citation type="journal article" date="2021" name="Int. J. Syst. Evol. Microbiol.">
        <title>Reticulibacter mediterranei gen. nov., sp. nov., within the new family Reticulibacteraceae fam. nov., and Ktedonospora formicarum gen. nov., sp. nov., Ktedonobacter robiniae sp. nov., Dictyobacter formicarum sp. nov. and Dictyobacter arantiisoli sp. nov., belonging to the class Ktedonobacteria.</title>
        <authorList>
            <person name="Yabe S."/>
            <person name="Zheng Y."/>
            <person name="Wang C.M."/>
            <person name="Sakai Y."/>
            <person name="Abe K."/>
            <person name="Yokota A."/>
            <person name="Donadio S."/>
            <person name="Cavaletti L."/>
            <person name="Monciardini P."/>
        </authorList>
    </citation>
    <scope>NUCLEOTIDE SEQUENCE [LARGE SCALE GENOMIC DNA]</scope>
    <source>
        <strain evidence="10 11">SOSP1-9</strain>
    </source>
</reference>
<dbReference type="Pfam" id="PF00005">
    <property type="entry name" value="ABC_tran"/>
    <property type="match status" value="1"/>
</dbReference>
<comment type="caution">
    <text evidence="10">The sequence shown here is derived from an EMBL/GenBank/DDBJ whole genome shotgun (WGS) entry which is preliminary data.</text>
</comment>
<organism evidence="10 11">
    <name type="scientific">Dictyobacter formicarum</name>
    <dbReference type="NCBI Taxonomy" id="2778368"/>
    <lineage>
        <taxon>Bacteria</taxon>
        <taxon>Bacillati</taxon>
        <taxon>Chloroflexota</taxon>
        <taxon>Ktedonobacteria</taxon>
        <taxon>Ktedonobacterales</taxon>
        <taxon>Dictyobacteraceae</taxon>
        <taxon>Dictyobacter</taxon>
    </lineage>
</organism>
<keyword evidence="11" id="KW-1185">Reference proteome</keyword>
<name>A0ABQ3VQ55_9CHLR</name>
<evidence type="ECO:0000256" key="6">
    <source>
        <dbReference type="ARBA" id="ARBA00023136"/>
    </source>
</evidence>
<dbReference type="InterPro" id="IPR003439">
    <property type="entry name" value="ABC_transporter-like_ATP-bd"/>
</dbReference>
<evidence type="ECO:0000259" key="9">
    <source>
        <dbReference type="PROSITE" id="PS50929"/>
    </source>
</evidence>
<keyword evidence="2 7" id="KW-0812">Transmembrane</keyword>
<evidence type="ECO:0000313" key="10">
    <source>
        <dbReference type="EMBL" id="GHO88392.1"/>
    </source>
</evidence>
<dbReference type="RefSeq" id="WP_201365983.1">
    <property type="nucleotide sequence ID" value="NZ_BNJJ01000024.1"/>
</dbReference>
<feature type="transmembrane region" description="Helical" evidence="7">
    <location>
        <begin position="62"/>
        <end position="87"/>
    </location>
</feature>
<dbReference type="PROSITE" id="PS50893">
    <property type="entry name" value="ABC_TRANSPORTER_2"/>
    <property type="match status" value="1"/>
</dbReference>
<proteinExistence type="predicted"/>
<dbReference type="InterPro" id="IPR011527">
    <property type="entry name" value="ABC1_TM_dom"/>
</dbReference>
<evidence type="ECO:0000256" key="7">
    <source>
        <dbReference type="SAM" id="Phobius"/>
    </source>
</evidence>
<keyword evidence="5 7" id="KW-1133">Transmembrane helix</keyword>
<dbReference type="InterPro" id="IPR003593">
    <property type="entry name" value="AAA+_ATPase"/>
</dbReference>
<keyword evidence="3" id="KW-0547">Nucleotide-binding</keyword>
<evidence type="ECO:0000256" key="2">
    <source>
        <dbReference type="ARBA" id="ARBA00022692"/>
    </source>
</evidence>
<protein>
    <submittedName>
        <fullName evidence="10">HlyB/MsbA family ABC transporter</fullName>
    </submittedName>
</protein>
<keyword evidence="4" id="KW-0067">ATP-binding</keyword>
<dbReference type="CDD" id="cd07346">
    <property type="entry name" value="ABC_6TM_exporters"/>
    <property type="match status" value="1"/>
</dbReference>
<dbReference type="SMART" id="SM00382">
    <property type="entry name" value="AAA"/>
    <property type="match status" value="1"/>
</dbReference>
<dbReference type="EMBL" id="BNJJ01000024">
    <property type="protein sequence ID" value="GHO88392.1"/>
    <property type="molecule type" value="Genomic_DNA"/>
</dbReference>
<feature type="transmembrane region" description="Helical" evidence="7">
    <location>
        <begin position="278"/>
        <end position="300"/>
    </location>
</feature>
<comment type="subcellular location">
    <subcellularLocation>
        <location evidence="1">Cell membrane</location>
        <topology evidence="1">Multi-pass membrane protein</topology>
    </subcellularLocation>
</comment>
<sequence>MKKVPTWRYLLEMVRYKLWLYLLHGLLWGTFNLSVLVAGLLARAFFDTLTGRAHLPGGTTGVITLLVVLTVCRVALWLTAGSVEILMRFTMSNLLRRNLLRRVLDRPGAYALPYSIGEAISRFRDDAYQAEDSVDWSDEIVGQGLFALVAFLVLLQIDARMTLIAILPLVVVAVVARRASTALGRYRAASSQATSQVTGAIGDILAAVQTVQATGAEERTVARFRRLNEQRRTAMLADRLATQALDAITDNTASIGTGLIMLLAAGSMRGGSMTVGDFALFVSYLGFIADFTSGIGRFLAHYRQTGVAFERMNTLLGNAPPTALVEHAPMHLRGPLPDVPPPARSETDRLDLVEARGLTYRHPQSGRGIAAVDLCLPRGTLTVVTGRVGSGKTTLLQALLGLLPIEKGEIRWNGHVVDDAASFFVPPHAAYTAQVPRLFSETLKQNILLGLPDDPAALATALRGAVLEHDLQALEAGLETPVGTRGVKLSGGQVQRTAAARMLVRGAGLLVIDDLSSALDVETERALWERIFEREDATCLVVTHRRAAMQRADHIIVLKDGKVDAESTLDKLLATSEEMRKLWQGDYDDPDRENASL</sequence>
<dbReference type="Gene3D" id="1.20.1560.10">
    <property type="entry name" value="ABC transporter type 1, transmembrane domain"/>
    <property type="match status" value="1"/>
</dbReference>
<dbReference type="InterPro" id="IPR036640">
    <property type="entry name" value="ABC1_TM_sf"/>
</dbReference>
<keyword evidence="6 7" id="KW-0472">Membrane</keyword>
<dbReference type="PANTHER" id="PTHR24221">
    <property type="entry name" value="ATP-BINDING CASSETTE SUB-FAMILY B"/>
    <property type="match status" value="1"/>
</dbReference>
<evidence type="ECO:0000256" key="3">
    <source>
        <dbReference type="ARBA" id="ARBA00022741"/>
    </source>
</evidence>
<dbReference type="Gene3D" id="3.40.50.300">
    <property type="entry name" value="P-loop containing nucleotide triphosphate hydrolases"/>
    <property type="match status" value="1"/>
</dbReference>
<evidence type="ECO:0000256" key="4">
    <source>
        <dbReference type="ARBA" id="ARBA00022840"/>
    </source>
</evidence>
<dbReference type="InterPro" id="IPR027417">
    <property type="entry name" value="P-loop_NTPase"/>
</dbReference>